<dbReference type="SMART" id="SM00382">
    <property type="entry name" value="AAA"/>
    <property type="match status" value="1"/>
</dbReference>
<evidence type="ECO:0000313" key="6">
    <source>
        <dbReference type="Proteomes" id="UP001317870"/>
    </source>
</evidence>
<name>A0ABM8D141_9NOCA</name>
<sequence length="703" mass="76135">MTVSGLVESLRRLDALLTRAVDAAAEVFGSDAAADPYRGLVIRPEEVARLLRRSPGQPVLSGGAIVTDAHSEVCEWLANAFDLTAFDLDLLLIAAAPEIDLRYERLFGYLQDDVSRRRASVDLALHLLCADAAERIAARARVAPDAPLVHHGLLHLVVDPARPQQPLLAQEMLVDGQVLRLLLSESTLDPRLVGRAFLGEPGRPRAELPLDDCTLDALPTADVMRTGGDPPPRLFFCGPGGVGQLAAAEALAAEAGRRLLVVDLERASGEERPVEELLRIAFREAWFRGTGIFLGGVDAVPAAAAGRLRAALTKEVACSRVLTVLSGEEVWIPASTRGELAAGVVAVPFPVPSAPSRARCWRATVEAAGMAVDEWAVQALASRFRLTDAHIREVVASAVHRGAWMGALPASDDLFAAARARSGRELGTLTRKIDHVYGWDDLVLPADTKAQLGEVASRVAHRRRVLDDWGFHRLLASGRGICALFAGPSGTGKTMAADVVAGELGLDLYVIDLATVVSKYIGETERNLKRIFDAATTADAVLFFDEADAIFGKRSEVRDAHDRYANVEIAYLLQKIEEYDGIAILATNLRENLDAAFLRRLQFVIDFPVPDEADRERMWRRFIPAQAPVDDAIDYPFLARQFRLPGGNIKNIVVSAAYLASANSGRIDMGHVMRAARREHQKIGRVLSDSDAGAYADILGREG</sequence>
<evidence type="ECO:0000313" key="5">
    <source>
        <dbReference type="EMBL" id="BDU01043.1"/>
    </source>
</evidence>
<dbReference type="RefSeq" id="WP_281874045.1">
    <property type="nucleotide sequence ID" value="NZ_AP026978.1"/>
</dbReference>
<proteinExistence type="inferred from homology"/>
<dbReference type="Proteomes" id="UP001317870">
    <property type="component" value="Chromosome"/>
</dbReference>
<dbReference type="InterPro" id="IPR054472">
    <property type="entry name" value="WHD"/>
</dbReference>
<accession>A0ABM8D141</accession>
<organism evidence="5 6">
    <name type="scientific">Nocardia sputorum</name>
    <dbReference type="NCBI Taxonomy" id="2984338"/>
    <lineage>
        <taxon>Bacteria</taxon>
        <taxon>Bacillati</taxon>
        <taxon>Actinomycetota</taxon>
        <taxon>Actinomycetes</taxon>
        <taxon>Mycobacteriales</taxon>
        <taxon>Nocardiaceae</taxon>
        <taxon>Nocardia</taxon>
    </lineage>
</organism>
<dbReference type="Gene3D" id="3.40.50.300">
    <property type="entry name" value="P-loop containing nucleotide triphosphate hydrolases"/>
    <property type="match status" value="2"/>
</dbReference>
<evidence type="ECO:0000256" key="1">
    <source>
        <dbReference type="ARBA" id="ARBA00006914"/>
    </source>
</evidence>
<keyword evidence="3" id="KW-0067">ATP-binding</keyword>
<evidence type="ECO:0000259" key="4">
    <source>
        <dbReference type="SMART" id="SM00382"/>
    </source>
</evidence>
<dbReference type="InterPro" id="IPR003593">
    <property type="entry name" value="AAA+_ATPase"/>
</dbReference>
<keyword evidence="2" id="KW-0547">Nucleotide-binding</keyword>
<comment type="similarity">
    <text evidence="1">Belongs to the AAA ATPase family.</text>
</comment>
<feature type="domain" description="AAA+ ATPase" evidence="4">
    <location>
        <begin position="479"/>
        <end position="611"/>
    </location>
</feature>
<dbReference type="CDD" id="cd19481">
    <property type="entry name" value="RecA-like_protease"/>
    <property type="match status" value="1"/>
</dbReference>
<dbReference type="Pfam" id="PF00004">
    <property type="entry name" value="AAA"/>
    <property type="match status" value="1"/>
</dbReference>
<dbReference type="SUPFAM" id="SSF52540">
    <property type="entry name" value="P-loop containing nucleoside triphosphate hydrolases"/>
    <property type="match status" value="2"/>
</dbReference>
<evidence type="ECO:0000256" key="3">
    <source>
        <dbReference type="ARBA" id="ARBA00022840"/>
    </source>
</evidence>
<keyword evidence="6" id="KW-1185">Reference proteome</keyword>
<dbReference type="Pfam" id="PF22977">
    <property type="entry name" value="WHD"/>
    <property type="match status" value="1"/>
</dbReference>
<dbReference type="PANTHER" id="PTHR23073">
    <property type="entry name" value="26S PROTEASOME REGULATORY SUBUNIT"/>
    <property type="match status" value="1"/>
</dbReference>
<dbReference type="InterPro" id="IPR003959">
    <property type="entry name" value="ATPase_AAA_core"/>
</dbReference>
<reference evidence="5 6" key="1">
    <citation type="submission" date="2022-11" db="EMBL/GenBank/DDBJ databases">
        <title>Genome Sequencing of Nocardia sp. ON39_IFM12276 and assembly.</title>
        <authorList>
            <person name="Shimojima M."/>
            <person name="Toyokawa M."/>
            <person name="Uesaka K."/>
        </authorList>
    </citation>
    <scope>NUCLEOTIDE SEQUENCE [LARGE SCALE GENOMIC DNA]</scope>
    <source>
        <strain evidence="5 6">IFM 12276</strain>
    </source>
</reference>
<protein>
    <submittedName>
        <fullName evidence="5">ATPase AAA</fullName>
    </submittedName>
</protein>
<evidence type="ECO:0000256" key="2">
    <source>
        <dbReference type="ARBA" id="ARBA00022741"/>
    </source>
</evidence>
<dbReference type="InterPro" id="IPR050221">
    <property type="entry name" value="26S_Proteasome_ATPase"/>
</dbReference>
<dbReference type="InterPro" id="IPR027417">
    <property type="entry name" value="P-loop_NTPase"/>
</dbReference>
<gene>
    <name evidence="5" type="ORF">IFM12276_40710</name>
</gene>
<dbReference type="EMBL" id="AP026978">
    <property type="protein sequence ID" value="BDU01043.1"/>
    <property type="molecule type" value="Genomic_DNA"/>
</dbReference>